<evidence type="ECO:0000256" key="4">
    <source>
        <dbReference type="ARBA" id="ARBA00022692"/>
    </source>
</evidence>
<feature type="domain" description="ABC transmembrane type-1" evidence="8">
    <location>
        <begin position="1"/>
        <end position="109"/>
    </location>
</feature>
<comment type="subcellular location">
    <subcellularLocation>
        <location evidence="1 7">Cell membrane</location>
        <topology evidence="1 7">Multi-pass membrane protein</topology>
    </subcellularLocation>
</comment>
<feature type="transmembrane region" description="Helical" evidence="7">
    <location>
        <begin position="95"/>
        <end position="113"/>
    </location>
</feature>
<dbReference type="GO" id="GO:0055085">
    <property type="term" value="P:transmembrane transport"/>
    <property type="evidence" value="ECO:0007669"/>
    <property type="project" value="InterPro"/>
</dbReference>
<dbReference type="InterPro" id="IPR050809">
    <property type="entry name" value="UgpAE/MalFG_permease"/>
</dbReference>
<dbReference type="SUPFAM" id="SSF161098">
    <property type="entry name" value="MetI-like"/>
    <property type="match status" value="1"/>
</dbReference>
<keyword evidence="6 7" id="KW-0472">Membrane</keyword>
<keyword evidence="10" id="KW-1185">Reference proteome</keyword>
<keyword evidence="3" id="KW-1003">Cell membrane</keyword>
<evidence type="ECO:0000256" key="2">
    <source>
        <dbReference type="ARBA" id="ARBA00022448"/>
    </source>
</evidence>
<dbReference type="InterPro" id="IPR000515">
    <property type="entry name" value="MetI-like"/>
</dbReference>
<keyword evidence="5 7" id="KW-1133">Transmembrane helix</keyword>
<feature type="transmembrane region" description="Helical" evidence="7">
    <location>
        <begin position="26"/>
        <end position="51"/>
    </location>
</feature>
<evidence type="ECO:0000313" key="9">
    <source>
        <dbReference type="EMBL" id="MDG0808605.1"/>
    </source>
</evidence>
<sequence>MAAISGISDELYESARIDGANRLQQIFYITFPLLRPTLVILTLLAVGRIFYGDFGMIYGIVGENSLLYPTTDVIDTFTFRALRGLGDFGMASSVALYQSVMGLLTILLFNGLVKKYDPDSRLF</sequence>
<proteinExistence type="inferred from homology"/>
<dbReference type="Gene3D" id="1.10.3720.10">
    <property type="entry name" value="MetI-like"/>
    <property type="match status" value="1"/>
</dbReference>
<dbReference type="AlphaFoldDB" id="A0A9X4KPR7"/>
<evidence type="ECO:0000256" key="1">
    <source>
        <dbReference type="ARBA" id="ARBA00004651"/>
    </source>
</evidence>
<organism evidence="9 10">
    <name type="scientific">Cohnella rhizosphaerae</name>
    <dbReference type="NCBI Taxonomy" id="1457232"/>
    <lineage>
        <taxon>Bacteria</taxon>
        <taxon>Bacillati</taxon>
        <taxon>Bacillota</taxon>
        <taxon>Bacilli</taxon>
        <taxon>Bacillales</taxon>
        <taxon>Paenibacillaceae</taxon>
        <taxon>Cohnella</taxon>
    </lineage>
</organism>
<dbReference type="PROSITE" id="PS50928">
    <property type="entry name" value="ABC_TM1"/>
    <property type="match status" value="1"/>
</dbReference>
<dbReference type="Proteomes" id="UP001153404">
    <property type="component" value="Unassembled WGS sequence"/>
</dbReference>
<dbReference type="Pfam" id="PF00528">
    <property type="entry name" value="BPD_transp_1"/>
    <property type="match status" value="1"/>
</dbReference>
<dbReference type="GO" id="GO:0005886">
    <property type="term" value="C:plasma membrane"/>
    <property type="evidence" value="ECO:0007669"/>
    <property type="project" value="UniProtKB-SubCell"/>
</dbReference>
<evidence type="ECO:0000313" key="10">
    <source>
        <dbReference type="Proteomes" id="UP001153404"/>
    </source>
</evidence>
<protein>
    <submittedName>
        <fullName evidence="9">ABC transporter permease subunit</fullName>
    </submittedName>
</protein>
<evidence type="ECO:0000256" key="5">
    <source>
        <dbReference type="ARBA" id="ARBA00022989"/>
    </source>
</evidence>
<dbReference type="InterPro" id="IPR035906">
    <property type="entry name" value="MetI-like_sf"/>
</dbReference>
<name>A0A9X4KPR7_9BACL</name>
<evidence type="ECO:0000259" key="8">
    <source>
        <dbReference type="PROSITE" id="PS50928"/>
    </source>
</evidence>
<dbReference type="PANTHER" id="PTHR43227:SF11">
    <property type="entry name" value="BLL4140 PROTEIN"/>
    <property type="match status" value="1"/>
</dbReference>
<dbReference type="RefSeq" id="WP_277529288.1">
    <property type="nucleotide sequence ID" value="NZ_JAPDIA010000002.1"/>
</dbReference>
<accession>A0A9X4KPR7</accession>
<evidence type="ECO:0000256" key="3">
    <source>
        <dbReference type="ARBA" id="ARBA00022475"/>
    </source>
</evidence>
<evidence type="ECO:0000256" key="6">
    <source>
        <dbReference type="ARBA" id="ARBA00023136"/>
    </source>
</evidence>
<dbReference type="PANTHER" id="PTHR43227">
    <property type="entry name" value="BLL4140 PROTEIN"/>
    <property type="match status" value="1"/>
</dbReference>
<comment type="caution">
    <text evidence="9">The sequence shown here is derived from an EMBL/GenBank/DDBJ whole genome shotgun (WGS) entry which is preliminary data.</text>
</comment>
<keyword evidence="2 7" id="KW-0813">Transport</keyword>
<dbReference type="CDD" id="cd06261">
    <property type="entry name" value="TM_PBP2"/>
    <property type="match status" value="1"/>
</dbReference>
<gene>
    <name evidence="9" type="ORF">OMP40_03780</name>
</gene>
<evidence type="ECO:0000256" key="7">
    <source>
        <dbReference type="RuleBase" id="RU363032"/>
    </source>
</evidence>
<dbReference type="EMBL" id="JAPDIA010000002">
    <property type="protein sequence ID" value="MDG0808605.1"/>
    <property type="molecule type" value="Genomic_DNA"/>
</dbReference>
<keyword evidence="4 7" id="KW-0812">Transmembrane</keyword>
<reference evidence="9" key="1">
    <citation type="submission" date="2022-10" db="EMBL/GenBank/DDBJ databases">
        <title>Comparative genomic analysis of Cohnella hashimotonis sp. nov., isolated from the International Space Station.</title>
        <authorList>
            <person name="Simpson A."/>
            <person name="Venkateswaran K."/>
        </authorList>
    </citation>
    <scope>NUCLEOTIDE SEQUENCE</scope>
    <source>
        <strain evidence="9">DSM 28161</strain>
    </source>
</reference>
<comment type="similarity">
    <text evidence="7">Belongs to the binding-protein-dependent transport system permease family.</text>
</comment>